<reference evidence="10" key="1">
    <citation type="journal article" date="2019" name="Int. J. Syst. Evol. Microbiol.">
        <title>The Global Catalogue of Microorganisms (GCM) 10K type strain sequencing project: providing services to taxonomists for standard genome sequencing and annotation.</title>
        <authorList>
            <consortium name="The Broad Institute Genomics Platform"/>
            <consortium name="The Broad Institute Genome Sequencing Center for Infectious Disease"/>
            <person name="Wu L."/>
            <person name="Ma J."/>
        </authorList>
    </citation>
    <scope>NUCLEOTIDE SEQUENCE [LARGE SCALE GENOMIC DNA]</scope>
    <source>
        <strain evidence="10">JCM 4823</strain>
    </source>
</reference>
<evidence type="ECO:0000256" key="6">
    <source>
        <dbReference type="SAM" id="MobiDB-lite"/>
    </source>
</evidence>
<name>A0ABP5RSH6_9ACTN</name>
<dbReference type="PROSITE" id="PS51737">
    <property type="entry name" value="RECOMBINASE_DNA_BIND"/>
    <property type="match status" value="1"/>
</dbReference>
<dbReference type="Pfam" id="PF07508">
    <property type="entry name" value="Recombinase"/>
    <property type="match status" value="1"/>
</dbReference>
<proteinExistence type="predicted"/>
<evidence type="ECO:0000256" key="5">
    <source>
        <dbReference type="SAM" id="Coils"/>
    </source>
</evidence>
<keyword evidence="3" id="KW-0233">DNA recombination</keyword>
<evidence type="ECO:0000313" key="10">
    <source>
        <dbReference type="Proteomes" id="UP001500442"/>
    </source>
</evidence>
<dbReference type="CDD" id="cd00338">
    <property type="entry name" value="Ser_Recombinase"/>
    <property type="match status" value="1"/>
</dbReference>
<dbReference type="InterPro" id="IPR050639">
    <property type="entry name" value="SSR_resolvase"/>
</dbReference>
<dbReference type="PROSITE" id="PS00397">
    <property type="entry name" value="RECOMBINASES_1"/>
    <property type="match status" value="1"/>
</dbReference>
<evidence type="ECO:0000259" key="8">
    <source>
        <dbReference type="PROSITE" id="PS51737"/>
    </source>
</evidence>
<dbReference type="InterPro" id="IPR025827">
    <property type="entry name" value="Zn_ribbon_recom_dom"/>
</dbReference>
<dbReference type="PROSITE" id="PS51736">
    <property type="entry name" value="RECOMBINASES_3"/>
    <property type="match status" value="1"/>
</dbReference>
<dbReference type="PANTHER" id="PTHR30461:SF23">
    <property type="entry name" value="DNA RECOMBINASE-RELATED"/>
    <property type="match status" value="1"/>
</dbReference>
<dbReference type="Gene3D" id="3.40.50.1390">
    <property type="entry name" value="Resolvase, N-terminal catalytic domain"/>
    <property type="match status" value="1"/>
</dbReference>
<dbReference type="InterPro" id="IPR038109">
    <property type="entry name" value="DNA_bind_recomb_sf"/>
</dbReference>
<keyword evidence="10" id="KW-1185">Reference proteome</keyword>
<evidence type="ECO:0000256" key="1">
    <source>
        <dbReference type="ARBA" id="ARBA00022908"/>
    </source>
</evidence>
<evidence type="ECO:0000259" key="7">
    <source>
        <dbReference type="PROSITE" id="PS51736"/>
    </source>
</evidence>
<dbReference type="InterPro" id="IPR011109">
    <property type="entry name" value="DNA_bind_recombinase_dom"/>
</dbReference>
<evidence type="ECO:0000256" key="2">
    <source>
        <dbReference type="ARBA" id="ARBA00023125"/>
    </source>
</evidence>
<dbReference type="InterPro" id="IPR006118">
    <property type="entry name" value="Recombinase_CS"/>
</dbReference>
<keyword evidence="2" id="KW-0238">DNA-binding</keyword>
<comment type="caution">
    <text evidence="9">The sequence shown here is derived from an EMBL/GenBank/DDBJ whole genome shotgun (WGS) entry which is preliminary data.</text>
</comment>
<keyword evidence="5" id="KW-0175">Coiled coil</keyword>
<feature type="domain" description="Recombinase" evidence="8">
    <location>
        <begin position="161"/>
        <end position="305"/>
    </location>
</feature>
<feature type="domain" description="Resolvase/invertase-type recombinase catalytic" evidence="7">
    <location>
        <begin position="5"/>
        <end position="152"/>
    </location>
</feature>
<feature type="region of interest" description="Disordered" evidence="6">
    <location>
        <begin position="247"/>
        <end position="267"/>
    </location>
</feature>
<accession>A0ABP5RSH6</accession>
<dbReference type="EMBL" id="BAAASN010000014">
    <property type="protein sequence ID" value="GAA2273506.1"/>
    <property type="molecule type" value="Genomic_DNA"/>
</dbReference>
<keyword evidence="1" id="KW-0229">DNA integration</keyword>
<evidence type="ECO:0000313" key="9">
    <source>
        <dbReference type="EMBL" id="GAA2273506.1"/>
    </source>
</evidence>
<dbReference type="PANTHER" id="PTHR30461">
    <property type="entry name" value="DNA-INVERTASE FROM LAMBDOID PROPHAGE"/>
    <property type="match status" value="1"/>
</dbReference>
<dbReference type="Gene3D" id="3.90.1750.20">
    <property type="entry name" value="Putative Large Serine Recombinase, Chain B, Domain 2"/>
    <property type="match status" value="1"/>
</dbReference>
<gene>
    <name evidence="9" type="ORF">GCM10010368_48660</name>
</gene>
<evidence type="ECO:0000256" key="4">
    <source>
        <dbReference type="PROSITE-ProRule" id="PRU10137"/>
    </source>
</evidence>
<dbReference type="SMART" id="SM00857">
    <property type="entry name" value="Resolvase"/>
    <property type="match status" value="1"/>
</dbReference>
<sequence>MAVIQTALYARVSSTKQQQQETIDSQIACLRDEARDRGWEIPGEWVFADDGWSGSNLVRPALERLRDLAAQHLIERVLCLCPDRLACSYAHQVLLIEEFTRSGTEMVFVRNPVATTPEQALMVQVQGMIAEYERAQTAERTRRGKRHRAEAGEVSVLGRAPYGYRYLSRAEYGEAAYSVVETEAAVVMRIFSRYAGGGIAMRGLAAELTAEGIPSPQGLPEWDAGTLGRMLRNPAYMGRAAFGKRQSAGPARLNRTSRRAGRSIPAQAGTRARPWEEWIGIPVPALVTEEVFARVQRRLVENAKFSPRNTKEPVLLQGLLVCDVCGYSYTRTSQGPGPKKYRYYRCPGTNGWELPRGTVCSSCPLRAPALEDLVWQHVTALLSDPALIRRELERELEKMRAAGPVHARQERLRLQIARTDGAIHRLVGAYQEELVTLEELRERVPRLRARRRSLTCQLEALATQLVDQQAYLQLAQNLEDFLARLHERAQTTSVPERQGVLRAVVKEIRIGPDKITIRHSIPSARPDPTPGYLLRCAHLHLVAGPRCGALDAPPDL</sequence>
<dbReference type="Pfam" id="PF00239">
    <property type="entry name" value="Resolvase"/>
    <property type="match status" value="1"/>
</dbReference>
<feature type="active site" description="O-(5'-phospho-DNA)-serine intermediate" evidence="4">
    <location>
        <position position="13"/>
    </location>
</feature>
<dbReference type="InterPro" id="IPR036162">
    <property type="entry name" value="Resolvase-like_N_sf"/>
</dbReference>
<feature type="coiled-coil region" evidence="5">
    <location>
        <begin position="430"/>
        <end position="457"/>
    </location>
</feature>
<dbReference type="Pfam" id="PF13408">
    <property type="entry name" value="Zn_ribbon_recom"/>
    <property type="match status" value="1"/>
</dbReference>
<evidence type="ECO:0000256" key="3">
    <source>
        <dbReference type="ARBA" id="ARBA00023172"/>
    </source>
</evidence>
<dbReference type="SUPFAM" id="SSF53041">
    <property type="entry name" value="Resolvase-like"/>
    <property type="match status" value="1"/>
</dbReference>
<dbReference type="InterPro" id="IPR006119">
    <property type="entry name" value="Resolv_N"/>
</dbReference>
<protein>
    <submittedName>
        <fullName evidence="9">Recombinase family protein</fullName>
    </submittedName>
</protein>
<dbReference type="Proteomes" id="UP001500442">
    <property type="component" value="Unassembled WGS sequence"/>
</dbReference>
<organism evidence="9 10">
    <name type="scientific">Streptomyces roseiscleroticus</name>
    <dbReference type="NCBI Taxonomy" id="1972"/>
    <lineage>
        <taxon>Bacteria</taxon>
        <taxon>Bacillati</taxon>
        <taxon>Actinomycetota</taxon>
        <taxon>Actinomycetes</taxon>
        <taxon>Kitasatosporales</taxon>
        <taxon>Streptomycetaceae</taxon>
        <taxon>Streptomyces</taxon>
    </lineage>
</organism>